<protein>
    <submittedName>
        <fullName evidence="1">Uncharacterized protein</fullName>
    </submittedName>
</protein>
<organism evidence="1">
    <name type="scientific">Arundo donax</name>
    <name type="common">Giant reed</name>
    <name type="synonym">Donax arundinaceus</name>
    <dbReference type="NCBI Taxonomy" id="35708"/>
    <lineage>
        <taxon>Eukaryota</taxon>
        <taxon>Viridiplantae</taxon>
        <taxon>Streptophyta</taxon>
        <taxon>Embryophyta</taxon>
        <taxon>Tracheophyta</taxon>
        <taxon>Spermatophyta</taxon>
        <taxon>Magnoliopsida</taxon>
        <taxon>Liliopsida</taxon>
        <taxon>Poales</taxon>
        <taxon>Poaceae</taxon>
        <taxon>PACMAD clade</taxon>
        <taxon>Arundinoideae</taxon>
        <taxon>Arundineae</taxon>
        <taxon>Arundo</taxon>
    </lineage>
</organism>
<reference evidence="1" key="1">
    <citation type="submission" date="2014-09" db="EMBL/GenBank/DDBJ databases">
        <authorList>
            <person name="Magalhaes I.L.F."/>
            <person name="Oliveira U."/>
            <person name="Santos F.R."/>
            <person name="Vidigal T.H.D.A."/>
            <person name="Brescovit A.D."/>
            <person name="Santos A.J."/>
        </authorList>
    </citation>
    <scope>NUCLEOTIDE SEQUENCE</scope>
    <source>
        <tissue evidence="1">Shoot tissue taken approximately 20 cm above the soil surface</tissue>
    </source>
</reference>
<sequence>MDYTFEFGCYHHLLCHNVYPPFSS</sequence>
<accession>A0A0A9B909</accession>
<dbReference type="AlphaFoldDB" id="A0A0A9B909"/>
<evidence type="ECO:0000313" key="1">
    <source>
        <dbReference type="EMBL" id="JAD60464.1"/>
    </source>
</evidence>
<proteinExistence type="predicted"/>
<name>A0A0A9B909_ARUDO</name>
<dbReference type="EMBL" id="GBRH01237431">
    <property type="protein sequence ID" value="JAD60464.1"/>
    <property type="molecule type" value="Transcribed_RNA"/>
</dbReference>
<reference evidence="1" key="2">
    <citation type="journal article" date="2015" name="Data Brief">
        <title>Shoot transcriptome of the giant reed, Arundo donax.</title>
        <authorList>
            <person name="Barrero R.A."/>
            <person name="Guerrero F.D."/>
            <person name="Moolhuijzen P."/>
            <person name="Goolsby J.A."/>
            <person name="Tidwell J."/>
            <person name="Bellgard S.E."/>
            <person name="Bellgard M.I."/>
        </authorList>
    </citation>
    <scope>NUCLEOTIDE SEQUENCE</scope>
    <source>
        <tissue evidence="1">Shoot tissue taken approximately 20 cm above the soil surface</tissue>
    </source>
</reference>